<feature type="region of interest" description="Disordered" evidence="1">
    <location>
        <begin position="49"/>
        <end position="136"/>
    </location>
</feature>
<dbReference type="EMBL" id="OV725079">
    <property type="protein sequence ID" value="CAH1397599.1"/>
    <property type="molecule type" value="Genomic_DNA"/>
</dbReference>
<feature type="compositionally biased region" description="Basic residues" evidence="1">
    <location>
        <begin position="62"/>
        <end position="80"/>
    </location>
</feature>
<accession>A0A9P0MKQ5</accession>
<keyword evidence="3" id="KW-1185">Reference proteome</keyword>
<dbReference type="Proteomes" id="UP001152798">
    <property type="component" value="Chromosome 3"/>
</dbReference>
<proteinExistence type="predicted"/>
<dbReference type="OrthoDB" id="6629796at2759"/>
<sequence>MLLVCKDKKKKQSLHKGRIWNGEIKFEPVLFCGTCEGVGNARIGLWKPLNNNDKLSIDKSKNIRKRRKNQNSTSKNKRKSQVAGTAPRVASKQSTINKPLYRIKSKEENSKGNSSTNHKSKYDPIQKEKKSLPSFDHSKENEEYFLRIESSTRSNRLKYGIDDMMTSDRTRKSLFPHNLIEYHSNIEEENNAFKSHASSDYANQNKNYIISQYTTESEPLKNIPEELLKSDLKIISNSESIFLNTEIQFPNNEGENKLFKSQISTDNTNRNKEYVSSKFTTETEVSKNIPENSMKSNLNYISTSERIFLNSIIEFPNDDEGEKKVFESLIASDDTKQNKEYIRSQFTIDSEALKNIPENSMKSNLNYISTSERIFLNSKIEFPNDDEGEKKVFESLIASDDTKQNKEYIHRQFTTDSEALKNISNNLMKSNLNNVSISETIFPNSIIDVSNDEKEKKLFESQFSSDNTNRNKEYVHSPFITESEILKNIQDNLTESDLNNKQNSGSIFPNDLNEFPNNNESENKNNNEEYFSSHDIKKSETLNTDKLIKPDLNNILNTEGIFSDLIGLPSNNIIYPNTSIYTGPNSMTFISLENLTSESDEFYQNIKKNWSLDSSKVLMTPSKRSVASDNSSNCDSIKVNENSNTADFIQLTDAIEGNLNDIINEHQFPEQTVLKLQNEEKSNLNNLRNDHQLPDEIMGLQHSINNNLNDYQFKNQTKIKLQAGENDNQFSNNINVKFVVLKKSRENQETILDSSEQIEKNIFTRNNISPDFENLITNTLPKTWEKENKLSTDENEIDNAAKIHSLVDVLHGKQSKNYGVLNIETKVQLPKVSQEPNISILNNENFTYSNNLMEAKTVKDLFNNGNIQASDDNIQKAIRGESKYKMPLNNSEDEEKNIDSSFVPTHAGQKYFNTLSEYINSLAATTSNTITMHDKEISEHGLKFGLEETSGNTSSNPQKKNMGRKEDIDDCFFKHSETNCLGSSRGSNNNFPIESKKPKYLDDDLQYHLISKSKHSIIDMDTTYSEIEKRTDEMINKIMRVNTYEELLLLMKPNQKTKKVEKNDEEEALITKSQQSLTLIDKREPTHSKNELLFQLGPEGNLSRQDIIPSCYIDNIIKTFKKEVSDKEKLNKQFFSSNCSLDNSSHNLQSILTTPSSSLKDENFRIISEEKEKSSLIMNLKKNQMQTTHTVQDSIINGSLSNENSTSKREENIQNTNLYFASHVTTSPYMNQLSKHNITNFENEKKNSVQEKFFNCFRKINFWSKKKSTTSLRKSKSDPSKS</sequence>
<evidence type="ECO:0000256" key="1">
    <source>
        <dbReference type="SAM" id="MobiDB-lite"/>
    </source>
</evidence>
<name>A0A9P0MKQ5_NEZVI</name>
<feature type="region of interest" description="Disordered" evidence="1">
    <location>
        <begin position="504"/>
        <end position="527"/>
    </location>
</feature>
<protein>
    <submittedName>
        <fullName evidence="2">Uncharacterized protein</fullName>
    </submittedName>
</protein>
<evidence type="ECO:0000313" key="2">
    <source>
        <dbReference type="EMBL" id="CAH1397599.1"/>
    </source>
</evidence>
<gene>
    <name evidence="2" type="ORF">NEZAVI_LOCUS7395</name>
</gene>
<feature type="compositionally biased region" description="Basic and acidic residues" evidence="1">
    <location>
        <begin position="120"/>
        <end position="136"/>
    </location>
</feature>
<organism evidence="2 3">
    <name type="scientific">Nezara viridula</name>
    <name type="common">Southern green stink bug</name>
    <name type="synonym">Cimex viridulus</name>
    <dbReference type="NCBI Taxonomy" id="85310"/>
    <lineage>
        <taxon>Eukaryota</taxon>
        <taxon>Metazoa</taxon>
        <taxon>Ecdysozoa</taxon>
        <taxon>Arthropoda</taxon>
        <taxon>Hexapoda</taxon>
        <taxon>Insecta</taxon>
        <taxon>Pterygota</taxon>
        <taxon>Neoptera</taxon>
        <taxon>Paraneoptera</taxon>
        <taxon>Hemiptera</taxon>
        <taxon>Heteroptera</taxon>
        <taxon>Panheteroptera</taxon>
        <taxon>Pentatomomorpha</taxon>
        <taxon>Pentatomoidea</taxon>
        <taxon>Pentatomidae</taxon>
        <taxon>Pentatominae</taxon>
        <taxon>Nezara</taxon>
    </lineage>
</organism>
<evidence type="ECO:0000313" key="3">
    <source>
        <dbReference type="Proteomes" id="UP001152798"/>
    </source>
</evidence>
<reference evidence="2" key="1">
    <citation type="submission" date="2022-01" db="EMBL/GenBank/DDBJ databases">
        <authorList>
            <person name="King R."/>
        </authorList>
    </citation>
    <scope>NUCLEOTIDE SEQUENCE</scope>
</reference>